<dbReference type="AlphaFoldDB" id="A0A7I9Z376"/>
<proteinExistence type="predicted"/>
<protein>
    <submittedName>
        <fullName evidence="1">Type II restriction-modification system endonuclease</fullName>
    </submittedName>
</protein>
<keyword evidence="2" id="KW-1185">Reference proteome</keyword>
<dbReference type="Pfam" id="PF09517">
    <property type="entry name" value="RE_Eco29kI"/>
    <property type="match status" value="1"/>
</dbReference>
<dbReference type="Proteomes" id="UP000465301">
    <property type="component" value="Unassembled WGS sequence"/>
</dbReference>
<evidence type="ECO:0000313" key="2">
    <source>
        <dbReference type="Proteomes" id="UP000465301"/>
    </source>
</evidence>
<dbReference type="EMBL" id="BLLA01000001">
    <property type="protein sequence ID" value="GFG95399.1"/>
    <property type="molecule type" value="Genomic_DNA"/>
</dbReference>
<dbReference type="InterPro" id="IPR018575">
    <property type="entry name" value="Restrct_endonuc_II_Eco29kI"/>
</dbReference>
<gene>
    <name evidence="1" type="ORF">MTIM_12780</name>
</gene>
<keyword evidence="1" id="KW-0378">Hydrolase</keyword>
<comment type="caution">
    <text evidence="1">The sequence shown here is derived from an EMBL/GenBank/DDBJ whole genome shotgun (WGS) entry which is preliminary data.</text>
</comment>
<keyword evidence="1" id="KW-0255">Endonuclease</keyword>
<dbReference type="RefSeq" id="WP_244324260.1">
    <property type="nucleotide sequence ID" value="NZ_BLLA01000001.1"/>
</dbReference>
<name>A0A7I9Z376_9MYCO</name>
<sequence>MTDRPFNPLDMDHLGDSIANAMLLSDPTPLTQVPAFDGAGLYAIYYGGNFPAYELLVNNTVEDFEIPIYVGRAVPEGTRKGREAAQNRTVRSLSRRLREHARSVVVADNLNQNDFTCRWLVVEPFWINLGEAVLIRKFKGPVWNRVVDGFGNHPQGSGRHMGILSRWDTLHPGRASAPPFQPRTETAEAIASDVVEYLAQRFQV</sequence>
<reference evidence="1 2" key="1">
    <citation type="journal article" date="2019" name="Emerg. Microbes Infect.">
        <title>Comprehensive subspecies identification of 175 nontuberculous mycobacteria species based on 7547 genomic profiles.</title>
        <authorList>
            <person name="Matsumoto Y."/>
            <person name="Kinjo T."/>
            <person name="Motooka D."/>
            <person name="Nabeya D."/>
            <person name="Jung N."/>
            <person name="Uechi K."/>
            <person name="Horii T."/>
            <person name="Iida T."/>
            <person name="Fujita J."/>
            <person name="Nakamura S."/>
        </authorList>
    </citation>
    <scope>NUCLEOTIDE SEQUENCE [LARGE SCALE GENOMIC DNA]</scope>
    <source>
        <strain evidence="1 2">JCM 30726</strain>
    </source>
</reference>
<organism evidence="1 2">
    <name type="scientific">Mycobacterium timonense</name>
    <dbReference type="NCBI Taxonomy" id="701043"/>
    <lineage>
        <taxon>Bacteria</taxon>
        <taxon>Bacillati</taxon>
        <taxon>Actinomycetota</taxon>
        <taxon>Actinomycetes</taxon>
        <taxon>Mycobacteriales</taxon>
        <taxon>Mycobacteriaceae</taxon>
        <taxon>Mycobacterium</taxon>
        <taxon>Mycobacterium avium complex (MAC)</taxon>
    </lineage>
</organism>
<evidence type="ECO:0000313" key="1">
    <source>
        <dbReference type="EMBL" id="GFG95399.1"/>
    </source>
</evidence>
<keyword evidence="1" id="KW-0540">Nuclease</keyword>
<accession>A0A7I9Z376</accession>
<dbReference type="GO" id="GO:0004519">
    <property type="term" value="F:endonuclease activity"/>
    <property type="evidence" value="ECO:0007669"/>
    <property type="project" value="UniProtKB-KW"/>
</dbReference>